<evidence type="ECO:0000313" key="1">
    <source>
        <dbReference type="EMBL" id="KFJ01475.1"/>
    </source>
</evidence>
<reference evidence="1 2" key="1">
    <citation type="submission" date="2014-03" db="EMBL/GenBank/DDBJ databases">
        <title>Genomics of Bifidobacteria.</title>
        <authorList>
            <person name="Ventura M."/>
            <person name="Milani C."/>
            <person name="Lugli G.A."/>
        </authorList>
    </citation>
    <scope>NUCLEOTIDE SEQUENCE [LARGE SCALE GENOMIC DNA]</scope>
    <source>
        <strain evidence="1 2">LMG 21395</strain>
    </source>
</reference>
<dbReference type="EMBL" id="JGZT01000008">
    <property type="protein sequence ID" value="KFJ01475.1"/>
    <property type="molecule type" value="Genomic_DNA"/>
</dbReference>
<comment type="caution">
    <text evidence="1">The sequence shown here is derived from an EMBL/GenBank/DDBJ whole genome shotgun (WGS) entry which is preliminary data.</text>
</comment>
<gene>
    <name evidence="1" type="ORF">THER5_2016</name>
</gene>
<protein>
    <submittedName>
        <fullName evidence="1">Uncharacterized protein</fullName>
    </submittedName>
</protein>
<proteinExistence type="predicted"/>
<dbReference type="AlphaFoldDB" id="A0A087E124"/>
<accession>A0A087E124</accession>
<name>A0A087E124_9BIFI</name>
<organism evidence="1 2">
    <name type="scientific">Bifidobacterium thermacidophilum subsp. thermacidophilum</name>
    <dbReference type="NCBI Taxonomy" id="79262"/>
    <lineage>
        <taxon>Bacteria</taxon>
        <taxon>Bacillati</taxon>
        <taxon>Actinomycetota</taxon>
        <taxon>Actinomycetes</taxon>
        <taxon>Bifidobacteriales</taxon>
        <taxon>Bifidobacteriaceae</taxon>
        <taxon>Bifidobacterium</taxon>
    </lineage>
</organism>
<sequence>MADRVTARRDWIRDLRDVEGRCVRIGSHTGRSDGWIWLIPSRRPSSCEDWLTQSGCRMAARSFDGWSLRGRMVSLWCNCCVAQGLGSTVLRLSAVLPASISPFCSTSRSASALSVFMKVDIASIGREISTMLLAISGDDAHK</sequence>
<evidence type="ECO:0000313" key="2">
    <source>
        <dbReference type="Proteomes" id="UP000029003"/>
    </source>
</evidence>
<dbReference type="Proteomes" id="UP000029003">
    <property type="component" value="Unassembled WGS sequence"/>
</dbReference>